<dbReference type="PANTHER" id="PTHR42709:SF11">
    <property type="entry name" value="DEDA FAMILY PROTEIN"/>
    <property type="match status" value="1"/>
</dbReference>
<feature type="transmembrane region" description="Helical" evidence="2">
    <location>
        <begin position="7"/>
        <end position="30"/>
    </location>
</feature>
<evidence type="ECO:0000313" key="5">
    <source>
        <dbReference type="Proteomes" id="UP001243623"/>
    </source>
</evidence>
<feature type="transmembrane region" description="Helical" evidence="2">
    <location>
        <begin position="165"/>
        <end position="183"/>
    </location>
</feature>
<organism evidence="4 5">
    <name type="scientific">Selenobaculum gibii</name>
    <dbReference type="NCBI Taxonomy" id="3054208"/>
    <lineage>
        <taxon>Bacteria</taxon>
        <taxon>Bacillati</taxon>
        <taxon>Bacillota</taxon>
        <taxon>Negativicutes</taxon>
        <taxon>Selenomonadales</taxon>
        <taxon>Selenomonadaceae</taxon>
        <taxon>Selenobaculum</taxon>
    </lineage>
</organism>
<feature type="domain" description="VTT" evidence="3">
    <location>
        <begin position="47"/>
        <end position="148"/>
    </location>
</feature>
<comment type="similarity">
    <text evidence="1">Belongs to the DedA family.</text>
</comment>
<dbReference type="Pfam" id="PF09335">
    <property type="entry name" value="VTT_dom"/>
    <property type="match status" value="1"/>
</dbReference>
<keyword evidence="2" id="KW-0812">Transmembrane</keyword>
<dbReference type="EMBL" id="CP120678">
    <property type="protein sequence ID" value="WIW69913.1"/>
    <property type="molecule type" value="Genomic_DNA"/>
</dbReference>
<keyword evidence="2" id="KW-0472">Membrane</keyword>
<dbReference type="PANTHER" id="PTHR42709">
    <property type="entry name" value="ALKALINE PHOSPHATASE LIKE PROTEIN"/>
    <property type="match status" value="1"/>
</dbReference>
<gene>
    <name evidence="4" type="ORF">P3F81_08285</name>
</gene>
<dbReference type="GO" id="GO:0005886">
    <property type="term" value="C:plasma membrane"/>
    <property type="evidence" value="ECO:0007669"/>
    <property type="project" value="TreeGrafter"/>
</dbReference>
<dbReference type="InterPro" id="IPR051311">
    <property type="entry name" value="DedA_domain"/>
</dbReference>
<dbReference type="AlphaFoldDB" id="A0A9Y2AHS3"/>
<dbReference type="InterPro" id="IPR032816">
    <property type="entry name" value="VTT_dom"/>
</dbReference>
<reference evidence="4" key="1">
    <citation type="submission" date="2023-03" db="EMBL/GenBank/DDBJ databases">
        <title>Selenobaculum gbiensis gen. nov. sp. nov., a new bacterium isolated from the gut microbiota of IBD patient.</title>
        <authorList>
            <person name="Yeo S."/>
            <person name="Park H."/>
            <person name="Huh C.S."/>
        </authorList>
    </citation>
    <scope>NUCLEOTIDE SEQUENCE</scope>
    <source>
        <strain evidence="4">ICN-92133</strain>
    </source>
</reference>
<evidence type="ECO:0000259" key="3">
    <source>
        <dbReference type="Pfam" id="PF09335"/>
    </source>
</evidence>
<evidence type="ECO:0000256" key="2">
    <source>
        <dbReference type="SAM" id="Phobius"/>
    </source>
</evidence>
<keyword evidence="5" id="KW-1185">Reference proteome</keyword>
<protein>
    <submittedName>
        <fullName evidence="4">VTT domain-containing protein</fullName>
    </submittedName>
</protein>
<keyword evidence="2" id="KW-1133">Transmembrane helix</keyword>
<evidence type="ECO:0000313" key="4">
    <source>
        <dbReference type="EMBL" id="WIW69913.1"/>
    </source>
</evidence>
<accession>A0A9Y2AHS3</accession>
<evidence type="ECO:0000256" key="1">
    <source>
        <dbReference type="ARBA" id="ARBA00010792"/>
    </source>
</evidence>
<dbReference type="KEGG" id="sgbi:P3F81_08285"/>
<name>A0A9Y2AHS3_9FIRM</name>
<proteinExistence type="inferred from homology"/>
<feature type="transmembrane region" description="Helical" evidence="2">
    <location>
        <begin position="46"/>
        <end position="68"/>
    </location>
</feature>
<dbReference type="RefSeq" id="WP_147669771.1">
    <property type="nucleotide sequence ID" value="NZ_CP120678.1"/>
</dbReference>
<sequence>MESLIDLLLEWGMLGLIVVTFTESFCSPILPDVILLPMALANPNMAIYYGTVATIVSVLGGFIGYWIGNKWGMPVVHKVMPAKYAYKIQEFSESDNVSWTIFLAAMSPIPYKCVSISAGAFNVKWPVFIVASIFGRAKRFFLEAVIIYYFGEPAVRYFQNNAKEVAIYSLLLVLALGGAIYLYKRYKKAKVQPE</sequence>
<dbReference type="Proteomes" id="UP001243623">
    <property type="component" value="Chromosome"/>
</dbReference>